<accession>A0AAV4WDQ3</accession>
<dbReference type="PANTHER" id="PTHR24369:SF210">
    <property type="entry name" value="CHAOPTIN-RELATED"/>
    <property type="match status" value="1"/>
</dbReference>
<dbReference type="CDD" id="cd00063">
    <property type="entry name" value="FN3"/>
    <property type="match status" value="1"/>
</dbReference>
<comment type="caution">
    <text evidence="5">The sequence shown here is derived from an EMBL/GenBank/DDBJ whole genome shotgun (WGS) entry which is preliminary data.</text>
</comment>
<feature type="domain" description="Fibronectin type-III" evidence="4">
    <location>
        <begin position="111"/>
        <end position="206"/>
    </location>
</feature>
<dbReference type="Proteomes" id="UP001054945">
    <property type="component" value="Unassembled WGS sequence"/>
</dbReference>
<dbReference type="PROSITE" id="PS50853">
    <property type="entry name" value="FN3"/>
    <property type="match status" value="1"/>
</dbReference>
<dbReference type="SUPFAM" id="SSF52058">
    <property type="entry name" value="L domain-like"/>
    <property type="match status" value="1"/>
</dbReference>
<name>A0AAV4WDQ3_CAEEX</name>
<evidence type="ECO:0000313" key="5">
    <source>
        <dbReference type="EMBL" id="GIY80349.1"/>
    </source>
</evidence>
<dbReference type="AlphaFoldDB" id="A0AAV4WDQ3"/>
<evidence type="ECO:0000256" key="1">
    <source>
        <dbReference type="ARBA" id="ARBA00022614"/>
    </source>
</evidence>
<dbReference type="InterPro" id="IPR000483">
    <property type="entry name" value="Cys-rich_flank_reg_C"/>
</dbReference>
<dbReference type="InterPro" id="IPR001611">
    <property type="entry name" value="Leu-rich_rpt"/>
</dbReference>
<dbReference type="PANTHER" id="PTHR24369">
    <property type="entry name" value="ANTIGEN BSP, PUTATIVE-RELATED"/>
    <property type="match status" value="1"/>
</dbReference>
<dbReference type="InterPro" id="IPR032675">
    <property type="entry name" value="LRR_dom_sf"/>
</dbReference>
<dbReference type="SUPFAM" id="SSF49265">
    <property type="entry name" value="Fibronectin type III"/>
    <property type="match status" value="1"/>
</dbReference>
<dbReference type="InterPro" id="IPR013783">
    <property type="entry name" value="Ig-like_fold"/>
</dbReference>
<keyword evidence="3" id="KW-0677">Repeat</keyword>
<keyword evidence="2" id="KW-0732">Signal</keyword>
<dbReference type="EMBL" id="BPLR01016002">
    <property type="protein sequence ID" value="GIY80349.1"/>
    <property type="molecule type" value="Genomic_DNA"/>
</dbReference>
<organism evidence="5 6">
    <name type="scientific">Caerostris extrusa</name>
    <name type="common">Bark spider</name>
    <name type="synonym">Caerostris bankana</name>
    <dbReference type="NCBI Taxonomy" id="172846"/>
    <lineage>
        <taxon>Eukaryota</taxon>
        <taxon>Metazoa</taxon>
        <taxon>Ecdysozoa</taxon>
        <taxon>Arthropoda</taxon>
        <taxon>Chelicerata</taxon>
        <taxon>Arachnida</taxon>
        <taxon>Araneae</taxon>
        <taxon>Araneomorphae</taxon>
        <taxon>Entelegynae</taxon>
        <taxon>Araneoidea</taxon>
        <taxon>Araneidae</taxon>
        <taxon>Caerostris</taxon>
    </lineage>
</organism>
<dbReference type="InterPro" id="IPR050541">
    <property type="entry name" value="LRR_TM_domain-containing"/>
</dbReference>
<reference evidence="5 6" key="1">
    <citation type="submission" date="2021-06" db="EMBL/GenBank/DDBJ databases">
        <title>Caerostris extrusa draft genome.</title>
        <authorList>
            <person name="Kono N."/>
            <person name="Arakawa K."/>
        </authorList>
    </citation>
    <scope>NUCLEOTIDE SEQUENCE [LARGE SCALE GENOMIC DNA]</scope>
</reference>
<keyword evidence="1" id="KW-0433">Leucine-rich repeat</keyword>
<evidence type="ECO:0000256" key="3">
    <source>
        <dbReference type="ARBA" id="ARBA00022737"/>
    </source>
</evidence>
<dbReference type="GO" id="GO:0005886">
    <property type="term" value="C:plasma membrane"/>
    <property type="evidence" value="ECO:0007669"/>
    <property type="project" value="TreeGrafter"/>
</dbReference>
<dbReference type="Pfam" id="PF13855">
    <property type="entry name" value="LRR_8"/>
    <property type="match status" value="1"/>
</dbReference>
<evidence type="ECO:0000259" key="4">
    <source>
        <dbReference type="PROSITE" id="PS50853"/>
    </source>
</evidence>
<evidence type="ECO:0000313" key="6">
    <source>
        <dbReference type="Proteomes" id="UP001054945"/>
    </source>
</evidence>
<dbReference type="Gene3D" id="2.60.40.10">
    <property type="entry name" value="Immunoglobulins"/>
    <property type="match status" value="1"/>
</dbReference>
<dbReference type="PROSITE" id="PS51450">
    <property type="entry name" value="LRR"/>
    <property type="match status" value="1"/>
</dbReference>
<evidence type="ECO:0000256" key="2">
    <source>
        <dbReference type="ARBA" id="ARBA00022729"/>
    </source>
</evidence>
<protein>
    <submittedName>
        <fullName evidence="5">Protein artichoke</fullName>
    </submittedName>
</protein>
<proteinExistence type="predicted"/>
<dbReference type="SMART" id="SM00082">
    <property type="entry name" value="LRRCT"/>
    <property type="match status" value="1"/>
</dbReference>
<dbReference type="Gene3D" id="3.80.10.10">
    <property type="entry name" value="Ribonuclease Inhibitor"/>
    <property type="match status" value="1"/>
</dbReference>
<sequence>MQNNQISWIQSGAFVDLGSLSELNLENNKLTQINGNILMPIEVRVSKLLLAGNPFYCDCRLLSFWEWVQEHSRLIQDPENESRSLTCMMPEKLKDHAILSLHPVDICPAPFIADLEVIHLDHESLIIKWNVQNGTLIDDFLVTYHLTSSRDSGVKSSEPLPATQRRFQLETLKPETWYTVCVTAAGKYLRTLGKPIPYVTMEGKNSTCTTG</sequence>
<dbReference type="Pfam" id="PF00041">
    <property type="entry name" value="fn3"/>
    <property type="match status" value="1"/>
</dbReference>
<dbReference type="InterPro" id="IPR036116">
    <property type="entry name" value="FN3_sf"/>
</dbReference>
<keyword evidence="6" id="KW-1185">Reference proteome</keyword>
<gene>
    <name evidence="5" type="primary">atk_0</name>
    <name evidence="5" type="ORF">CEXT_421291</name>
</gene>
<dbReference type="InterPro" id="IPR003961">
    <property type="entry name" value="FN3_dom"/>
</dbReference>